<organism evidence="3 4">
    <name type="scientific">Limosilactobacillus mucosae</name>
    <name type="common">Lactobacillus mucosae</name>
    <dbReference type="NCBI Taxonomy" id="97478"/>
    <lineage>
        <taxon>Bacteria</taxon>
        <taxon>Bacillati</taxon>
        <taxon>Bacillota</taxon>
        <taxon>Bacilli</taxon>
        <taxon>Lactobacillales</taxon>
        <taxon>Lactobacillaceae</taxon>
        <taxon>Limosilactobacillus</taxon>
    </lineage>
</organism>
<reference evidence="3 4" key="1">
    <citation type="submission" date="2020-10" db="EMBL/GenBank/DDBJ databases">
        <title>Genome sequencing of Lactobacillus mucosae KCTC 21011.</title>
        <authorList>
            <person name="Kim J."/>
        </authorList>
    </citation>
    <scope>NUCLEOTIDE SEQUENCE [LARGE SCALE GENOMIC DNA]</scope>
    <source>
        <strain evidence="3 4">LM011</strain>
    </source>
</reference>
<name>A0A1G9YWL9_LIMMU</name>
<dbReference type="EMBL" id="CP062966">
    <property type="protein sequence ID" value="QOL69673.1"/>
    <property type="molecule type" value="Genomic_DNA"/>
</dbReference>
<evidence type="ECO:0000313" key="2">
    <source>
        <dbReference type="EMBL" id="QOL69623.1"/>
    </source>
</evidence>
<dbReference type="Pfam" id="PF20038">
    <property type="entry name" value="HTH_59"/>
    <property type="match status" value="1"/>
</dbReference>
<gene>
    <name evidence="2" type="ORF">LM011_09660</name>
    <name evidence="3" type="ORF">LM011_09965</name>
</gene>
<evidence type="ECO:0000313" key="4">
    <source>
        <dbReference type="Proteomes" id="UP000593929"/>
    </source>
</evidence>
<dbReference type="Proteomes" id="UP000593929">
    <property type="component" value="Chromosome"/>
</dbReference>
<accession>A0A1G9YWL9</accession>
<dbReference type="AlphaFoldDB" id="A0A1G9YWL9"/>
<proteinExistence type="predicted"/>
<dbReference type="InterPro" id="IPR045403">
    <property type="entry name" value="HTH_59_Firmicutes_type"/>
</dbReference>
<dbReference type="RefSeq" id="WP_056967870.1">
    <property type="nucleotide sequence ID" value="NZ_CBCRVQ010000010.1"/>
</dbReference>
<sequence>MDIDLNSPDIMSATDAAKIWGKNIAYVRNSIRQSPQKWPNGSYRVIGKTLVVTTAGMEAATGIKDPRKK</sequence>
<protein>
    <recommendedName>
        <fullName evidence="1">Helix-turn-helix domain-containing protein</fullName>
    </recommendedName>
</protein>
<feature type="domain" description="Helix-turn-helix" evidence="1">
    <location>
        <begin position="8"/>
        <end position="62"/>
    </location>
</feature>
<dbReference type="EMBL" id="CP062966">
    <property type="protein sequence ID" value="QOL69623.1"/>
    <property type="molecule type" value="Genomic_DNA"/>
</dbReference>
<evidence type="ECO:0000259" key="1">
    <source>
        <dbReference type="Pfam" id="PF20038"/>
    </source>
</evidence>
<evidence type="ECO:0000313" key="3">
    <source>
        <dbReference type="EMBL" id="QOL69673.1"/>
    </source>
</evidence>